<comment type="caution">
    <text evidence="1">The sequence shown here is derived from an EMBL/GenBank/DDBJ whole genome shotgun (WGS) entry which is preliminary data.</text>
</comment>
<dbReference type="AlphaFoldDB" id="A0A9P6TG01"/>
<keyword evidence="2" id="KW-1185">Reference proteome</keyword>
<evidence type="ECO:0000313" key="2">
    <source>
        <dbReference type="Proteomes" id="UP000886653"/>
    </source>
</evidence>
<evidence type="ECO:0000313" key="1">
    <source>
        <dbReference type="EMBL" id="KAG0150937.1"/>
    </source>
</evidence>
<organism evidence="1 2">
    <name type="scientific">Cronartium quercuum f. sp. fusiforme G11</name>
    <dbReference type="NCBI Taxonomy" id="708437"/>
    <lineage>
        <taxon>Eukaryota</taxon>
        <taxon>Fungi</taxon>
        <taxon>Dikarya</taxon>
        <taxon>Basidiomycota</taxon>
        <taxon>Pucciniomycotina</taxon>
        <taxon>Pucciniomycetes</taxon>
        <taxon>Pucciniales</taxon>
        <taxon>Coleosporiaceae</taxon>
        <taxon>Cronartium</taxon>
    </lineage>
</organism>
<dbReference type="Proteomes" id="UP000886653">
    <property type="component" value="Unassembled WGS sequence"/>
</dbReference>
<gene>
    <name evidence="1" type="ORF">CROQUDRAFT_651791</name>
</gene>
<accession>A0A9P6TG01</accession>
<name>A0A9P6TG01_9BASI</name>
<proteinExistence type="predicted"/>
<reference evidence="1" key="1">
    <citation type="submission" date="2013-11" db="EMBL/GenBank/DDBJ databases">
        <title>Genome sequence of the fusiform rust pathogen reveals effectors for host alternation and coevolution with pine.</title>
        <authorList>
            <consortium name="DOE Joint Genome Institute"/>
            <person name="Smith K."/>
            <person name="Pendleton A."/>
            <person name="Kubisiak T."/>
            <person name="Anderson C."/>
            <person name="Salamov A."/>
            <person name="Aerts A."/>
            <person name="Riley R."/>
            <person name="Clum A."/>
            <person name="Lindquist E."/>
            <person name="Ence D."/>
            <person name="Campbell M."/>
            <person name="Kronenberg Z."/>
            <person name="Feau N."/>
            <person name="Dhillon B."/>
            <person name="Hamelin R."/>
            <person name="Burleigh J."/>
            <person name="Smith J."/>
            <person name="Yandell M."/>
            <person name="Nelson C."/>
            <person name="Grigoriev I."/>
            <person name="Davis J."/>
        </authorList>
    </citation>
    <scope>NUCLEOTIDE SEQUENCE</scope>
    <source>
        <strain evidence="1">G11</strain>
    </source>
</reference>
<protein>
    <submittedName>
        <fullName evidence="1">Uncharacterized protein</fullName>
    </submittedName>
</protein>
<dbReference type="EMBL" id="MU167216">
    <property type="protein sequence ID" value="KAG0150937.1"/>
    <property type="molecule type" value="Genomic_DNA"/>
</dbReference>
<sequence>MVTGKKFGVRWNNDVDNKGLFFSESLDIDYRCQHFITWTSAFDETWPAPTLEIINYHPFFEMTFLGRILRSVRAWDHFCLYSYLEICNESITILTPHVATW</sequence>